<dbReference type="Proteomes" id="UP000002979">
    <property type="component" value="Unassembled WGS sequence"/>
</dbReference>
<dbReference type="SUPFAM" id="SSF51419">
    <property type="entry name" value="PLP-binding barrel"/>
    <property type="match status" value="1"/>
</dbReference>
<comment type="caution">
    <text evidence="6">The sequence shown here is derived from an EMBL/GenBank/DDBJ whole genome shotgun (WGS) entry which is preliminary data.</text>
</comment>
<dbReference type="CDD" id="cd00635">
    <property type="entry name" value="PLPDE_III_YBL036c_like"/>
    <property type="match status" value="1"/>
</dbReference>
<dbReference type="HAMAP" id="MF_02087">
    <property type="entry name" value="PLP_homeostasis"/>
    <property type="match status" value="1"/>
</dbReference>
<dbReference type="Pfam" id="PF01168">
    <property type="entry name" value="Ala_racemase_N"/>
    <property type="match status" value="1"/>
</dbReference>
<reference evidence="6 7" key="2">
    <citation type="submission" date="2007-04" db="EMBL/GenBank/DDBJ databases">
        <authorList>
            <person name="Fulton L."/>
            <person name="Clifton S."/>
            <person name="Fulton B."/>
            <person name="Xu J."/>
            <person name="Minx P."/>
            <person name="Mardis E.R."/>
            <person name="Wilson R.K."/>
        </authorList>
    </citation>
    <scope>NUCLEOTIDE SEQUENCE [LARGE SCALE GENOMIC DNA]</scope>
    <source>
        <strain evidence="7">ATCC 25986 / DSM 3979 / JCM 10188 / KCTC 3647 / NCTC 11838 / VPI 1003</strain>
    </source>
</reference>
<comment type="function">
    <text evidence="2">Pyridoxal 5'-phosphate (PLP)-binding protein, which is involved in PLP homeostasis.</text>
</comment>
<feature type="modified residue" description="N6-(pyridoxal phosphate)lysine" evidence="2 3">
    <location>
        <position position="62"/>
    </location>
</feature>
<dbReference type="GO" id="GO:0030170">
    <property type="term" value="F:pyridoxal phosphate binding"/>
    <property type="evidence" value="ECO:0007669"/>
    <property type="project" value="UniProtKB-UniRule"/>
</dbReference>
<evidence type="ECO:0000256" key="3">
    <source>
        <dbReference type="PIRSR" id="PIRSR004848-1"/>
    </source>
</evidence>
<dbReference type="InterPro" id="IPR011078">
    <property type="entry name" value="PyrdxlP_homeostasis"/>
</dbReference>
<dbReference type="NCBIfam" id="TIGR00044">
    <property type="entry name" value="YggS family pyridoxal phosphate-dependent enzyme"/>
    <property type="match status" value="1"/>
</dbReference>
<organism evidence="6 7">
    <name type="scientific">Collinsella aerofaciens (strain ATCC 25986 / DSM 3979 / JCM 10188 / KCTC 3647 / NCTC 11838 / VPI 1003)</name>
    <dbReference type="NCBI Taxonomy" id="411903"/>
    <lineage>
        <taxon>Bacteria</taxon>
        <taxon>Bacillati</taxon>
        <taxon>Actinomycetota</taxon>
        <taxon>Coriobacteriia</taxon>
        <taxon>Coriobacteriales</taxon>
        <taxon>Coriobacteriaceae</taxon>
        <taxon>Collinsella</taxon>
    </lineage>
</organism>
<evidence type="ECO:0000313" key="6">
    <source>
        <dbReference type="EMBL" id="EBA40652.1"/>
    </source>
</evidence>
<evidence type="ECO:0000256" key="4">
    <source>
        <dbReference type="RuleBase" id="RU004514"/>
    </source>
</evidence>
<dbReference type="AlphaFoldDB" id="A4E7E3"/>
<evidence type="ECO:0000313" key="7">
    <source>
        <dbReference type="Proteomes" id="UP000002979"/>
    </source>
</evidence>
<dbReference type="PANTHER" id="PTHR10146:SF14">
    <property type="entry name" value="PYRIDOXAL PHOSPHATE HOMEOSTASIS PROTEIN"/>
    <property type="match status" value="1"/>
</dbReference>
<dbReference type="EMBL" id="AAVN02000001">
    <property type="protein sequence ID" value="EBA40652.1"/>
    <property type="molecule type" value="Genomic_DNA"/>
</dbReference>
<sequence>MRGRALALAWDYLFGCQRRRLAMDNYLDLMRARREQILERFYAALDRAGRPHDAASLIAVSKTVGVDETVAAIQAGYRHFAENRPQELVRKLTGLAEHPELPEVRFDMIGNLQTNKINAVLGSAELIHSVGSLHLAQAISSRAVRKIEAGELVGPQRVLIEVNVSGEESKRGFSPDEIRAAAGELAELEGICVQGLMTMAPRGNKDVARRTFAGLRELRDELEAAHPDLNLPELSCGMSEDFESALEEGSTLVRLGRVVFSPEFAVK</sequence>
<keyword evidence="1 2" id="KW-0663">Pyridoxal phosphate</keyword>
<evidence type="ECO:0000259" key="5">
    <source>
        <dbReference type="Pfam" id="PF01168"/>
    </source>
</evidence>
<name>A4E7E3_COLAA</name>
<dbReference type="InterPro" id="IPR029066">
    <property type="entry name" value="PLP-binding_barrel"/>
</dbReference>
<evidence type="ECO:0000256" key="2">
    <source>
        <dbReference type="HAMAP-Rule" id="MF_02087"/>
    </source>
</evidence>
<dbReference type="PANTHER" id="PTHR10146">
    <property type="entry name" value="PROLINE SYNTHETASE CO-TRANSCRIBED BACTERIAL HOMOLOG PROTEIN"/>
    <property type="match status" value="1"/>
</dbReference>
<feature type="domain" description="Alanine racemase N-terminal" evidence="5">
    <location>
        <begin position="51"/>
        <end position="260"/>
    </location>
</feature>
<protein>
    <recommendedName>
        <fullName evidence="2">Pyridoxal phosphate homeostasis protein</fullName>
        <shortName evidence="2">PLP homeostasis protein</shortName>
    </recommendedName>
</protein>
<accession>A4E7E3</accession>
<reference evidence="6 7" key="1">
    <citation type="submission" date="2007-01" db="EMBL/GenBank/DDBJ databases">
        <title>Draft genome sequence of Collinsella aerofaciens (ATCC 25986).</title>
        <authorList>
            <person name="Sudarsanam P."/>
            <person name="Ley R."/>
            <person name="Guruge J."/>
            <person name="Turnbaugh P.J."/>
            <person name="Mahowald M."/>
            <person name="Liep D."/>
            <person name="Gordon J."/>
        </authorList>
    </citation>
    <scope>NUCLEOTIDE SEQUENCE [LARGE SCALE GENOMIC DNA]</scope>
    <source>
        <strain evidence="7">ATCC 25986 / DSM 3979 / JCM 10188 / KCTC 3647 / NCTC 11838 / VPI 1003</strain>
    </source>
</reference>
<proteinExistence type="inferred from homology"/>
<comment type="cofactor">
    <cofactor evidence="3">
        <name>pyridoxal 5'-phosphate</name>
        <dbReference type="ChEBI" id="CHEBI:597326"/>
    </cofactor>
</comment>
<dbReference type="PIRSF" id="PIRSF004848">
    <property type="entry name" value="YBL036c_PLPDEIII"/>
    <property type="match status" value="1"/>
</dbReference>
<comment type="similarity">
    <text evidence="2 4">Belongs to the pyridoxal phosphate-binding protein YggS/PROSC family.</text>
</comment>
<dbReference type="Gene3D" id="3.20.20.10">
    <property type="entry name" value="Alanine racemase"/>
    <property type="match status" value="1"/>
</dbReference>
<dbReference type="InterPro" id="IPR001608">
    <property type="entry name" value="Ala_racemase_N"/>
</dbReference>
<evidence type="ECO:0000256" key="1">
    <source>
        <dbReference type="ARBA" id="ARBA00022898"/>
    </source>
</evidence>
<gene>
    <name evidence="6" type="ORF">COLAER_00324</name>
</gene>